<evidence type="ECO:0000313" key="6">
    <source>
        <dbReference type="EMBL" id="KAF6046926.1"/>
    </source>
</evidence>
<dbReference type="AlphaFoldDB" id="A0A8X7NI37"/>
<dbReference type="Proteomes" id="UP000590412">
    <property type="component" value="Unassembled WGS sequence"/>
</dbReference>
<gene>
    <name evidence="6" type="ORF">FOB60_004462</name>
</gene>
<name>A0A8X7NI37_CANPA</name>
<comment type="subcellular location">
    <subcellularLocation>
        <location evidence="1">Nucleus</location>
    </subcellularLocation>
</comment>
<evidence type="ECO:0000256" key="4">
    <source>
        <dbReference type="ARBA" id="ARBA00023242"/>
    </source>
</evidence>
<evidence type="ECO:0000313" key="7">
    <source>
        <dbReference type="Proteomes" id="UP000590412"/>
    </source>
</evidence>
<feature type="compositionally biased region" description="Polar residues" evidence="5">
    <location>
        <begin position="78"/>
        <end position="95"/>
    </location>
</feature>
<accession>A0A8X7NI37</accession>
<feature type="region of interest" description="Disordered" evidence="5">
    <location>
        <begin position="1"/>
        <end position="95"/>
    </location>
</feature>
<evidence type="ECO:0000256" key="3">
    <source>
        <dbReference type="ARBA" id="ARBA00023163"/>
    </source>
</evidence>
<evidence type="ECO:0000256" key="5">
    <source>
        <dbReference type="SAM" id="MobiDB-lite"/>
    </source>
</evidence>
<feature type="compositionally biased region" description="Basic residues" evidence="5">
    <location>
        <begin position="23"/>
        <end position="32"/>
    </location>
</feature>
<evidence type="ECO:0000256" key="1">
    <source>
        <dbReference type="ARBA" id="ARBA00004123"/>
    </source>
</evidence>
<sequence>MSNRLESLNSKKPSSSPVPKPGLKFKPKVVQRKSKEERAKVAPQVKQEPQRNALTRGRGGSARGRGRGGRNNYAGTHIVTSGPLSAGSVSIGNSSGTKLGLTADLVYSTNGESSATPDFINNLKKKDSRSSTPGVDSDGEDDPTKINMTEEYNFEDDATELFPFRPFRDDGIKRGNAVKDEPFYPVKVEPTDSMESSPAVISLTESREATVKSEAIADKIESIKENKAILESKITQNDSIATDEASKLITDNEEVLDILAGSFKNLSAREKEDDHYVLFQLPQHLPKYAREESLVKQELGTIEQSQDATTKSSLGTNTSTLRGEIGKINIHQSGKITIDLGNGIKLNVTKGVPTDFLQELTILDASRNQPGEEDVEMVDDEGKDIFGKLIRLGAVTEKIIATPCIK</sequence>
<dbReference type="PANTHER" id="PTHR13408:SF0">
    <property type="entry name" value="DNA-DIRECTED RNA POLYMERASE III SUBUNIT RPC4"/>
    <property type="match status" value="1"/>
</dbReference>
<feature type="region of interest" description="Disordered" evidence="5">
    <location>
        <begin position="110"/>
        <end position="146"/>
    </location>
</feature>
<keyword evidence="3" id="KW-0804">Transcription</keyword>
<protein>
    <submittedName>
        <fullName evidence="6">RNA polymerase III RPC4 family protein</fullName>
    </submittedName>
</protein>
<evidence type="ECO:0000256" key="2">
    <source>
        <dbReference type="ARBA" id="ARBA00022478"/>
    </source>
</evidence>
<reference evidence="6" key="1">
    <citation type="submission" date="2020-03" db="EMBL/GenBank/DDBJ databases">
        <title>FDA dAtabase for Regulatory Grade micrObial Sequences (FDA-ARGOS): Supporting development and validation of Infectious Disease Dx tests.</title>
        <authorList>
            <person name="Campos J."/>
            <person name="Goldberg B."/>
            <person name="Tallon L."/>
            <person name="Sadzewicz L."/>
            <person name="Vavikolanu K."/>
            <person name="Mehta A."/>
            <person name="Aluvathingal J."/>
            <person name="Nadendla S."/>
            <person name="Nandy P."/>
            <person name="Geyer C."/>
            <person name="Yan Y."/>
            <person name="Sichtig H."/>
        </authorList>
    </citation>
    <scope>NUCLEOTIDE SEQUENCE [LARGE SCALE GENOMIC DNA]</scope>
    <source>
        <strain evidence="6">FDAARGOS_652</strain>
    </source>
</reference>
<keyword evidence="2" id="KW-0240">DNA-directed RNA polymerase</keyword>
<dbReference type="GO" id="GO:0042797">
    <property type="term" value="P:tRNA transcription by RNA polymerase III"/>
    <property type="evidence" value="ECO:0007669"/>
    <property type="project" value="TreeGrafter"/>
</dbReference>
<dbReference type="EMBL" id="JABWAB010000007">
    <property type="protein sequence ID" value="KAF6046926.1"/>
    <property type="molecule type" value="Genomic_DNA"/>
</dbReference>
<keyword evidence="4" id="KW-0539">Nucleus</keyword>
<dbReference type="InterPro" id="IPR007811">
    <property type="entry name" value="RPC4"/>
</dbReference>
<dbReference type="OrthoDB" id="5836119at2759"/>
<dbReference type="PANTHER" id="PTHR13408">
    <property type="entry name" value="DNA-DIRECTED RNA POLYMERASE III"/>
    <property type="match status" value="1"/>
</dbReference>
<proteinExistence type="predicted"/>
<dbReference type="GO" id="GO:0005666">
    <property type="term" value="C:RNA polymerase III complex"/>
    <property type="evidence" value="ECO:0007669"/>
    <property type="project" value="InterPro"/>
</dbReference>
<organism evidence="6 7">
    <name type="scientific">Candida parapsilosis</name>
    <name type="common">Yeast</name>
    <dbReference type="NCBI Taxonomy" id="5480"/>
    <lineage>
        <taxon>Eukaryota</taxon>
        <taxon>Fungi</taxon>
        <taxon>Dikarya</taxon>
        <taxon>Ascomycota</taxon>
        <taxon>Saccharomycotina</taxon>
        <taxon>Pichiomycetes</taxon>
        <taxon>Debaryomycetaceae</taxon>
        <taxon>Candida/Lodderomyces clade</taxon>
        <taxon>Candida</taxon>
    </lineage>
</organism>
<dbReference type="GO" id="GO:0003677">
    <property type="term" value="F:DNA binding"/>
    <property type="evidence" value="ECO:0007669"/>
    <property type="project" value="InterPro"/>
</dbReference>
<dbReference type="Pfam" id="PF05132">
    <property type="entry name" value="RNA_pol_Rpc4"/>
    <property type="match status" value="1"/>
</dbReference>
<comment type="caution">
    <text evidence="6">The sequence shown here is derived from an EMBL/GenBank/DDBJ whole genome shotgun (WGS) entry which is preliminary data.</text>
</comment>